<comment type="similarity">
    <text evidence="1 4">Belongs to the short-chain dehydrogenases/reductases (SDR) family.</text>
</comment>
<evidence type="ECO:0000256" key="1">
    <source>
        <dbReference type="ARBA" id="ARBA00006484"/>
    </source>
</evidence>
<dbReference type="InterPro" id="IPR052178">
    <property type="entry name" value="Sec_Metab_Biosynth_SDR"/>
</dbReference>
<dbReference type="EMBL" id="ML986494">
    <property type="protein sequence ID" value="KAF2276101.1"/>
    <property type="molecule type" value="Genomic_DNA"/>
</dbReference>
<keyword evidence="6" id="KW-0812">Transmembrane</keyword>
<evidence type="ECO:0000313" key="8">
    <source>
        <dbReference type="Proteomes" id="UP000800097"/>
    </source>
</evidence>
<dbReference type="PROSITE" id="PS00061">
    <property type="entry name" value="ADH_SHORT"/>
    <property type="match status" value="1"/>
</dbReference>
<dbReference type="CDD" id="cd05233">
    <property type="entry name" value="SDR_c"/>
    <property type="match status" value="1"/>
</dbReference>
<accession>A0A6A6JHR3</accession>
<dbReference type="OrthoDB" id="2898618at2759"/>
<evidence type="ECO:0000256" key="6">
    <source>
        <dbReference type="SAM" id="Phobius"/>
    </source>
</evidence>
<evidence type="ECO:0000256" key="4">
    <source>
        <dbReference type="RuleBase" id="RU000363"/>
    </source>
</evidence>
<feature type="transmembrane region" description="Helical" evidence="6">
    <location>
        <begin position="41"/>
        <end position="61"/>
    </location>
</feature>
<reference evidence="7" key="1">
    <citation type="journal article" date="2020" name="Stud. Mycol.">
        <title>101 Dothideomycetes genomes: a test case for predicting lifestyles and emergence of pathogens.</title>
        <authorList>
            <person name="Haridas S."/>
            <person name="Albert R."/>
            <person name="Binder M."/>
            <person name="Bloem J."/>
            <person name="Labutti K."/>
            <person name="Salamov A."/>
            <person name="Andreopoulos B."/>
            <person name="Baker S."/>
            <person name="Barry K."/>
            <person name="Bills G."/>
            <person name="Bluhm B."/>
            <person name="Cannon C."/>
            <person name="Castanera R."/>
            <person name="Culley D."/>
            <person name="Daum C."/>
            <person name="Ezra D."/>
            <person name="Gonzalez J."/>
            <person name="Henrissat B."/>
            <person name="Kuo A."/>
            <person name="Liang C."/>
            <person name="Lipzen A."/>
            <person name="Lutzoni F."/>
            <person name="Magnuson J."/>
            <person name="Mondo S."/>
            <person name="Nolan M."/>
            <person name="Ohm R."/>
            <person name="Pangilinan J."/>
            <person name="Park H.-J."/>
            <person name="Ramirez L."/>
            <person name="Alfaro M."/>
            <person name="Sun H."/>
            <person name="Tritt A."/>
            <person name="Yoshinaga Y."/>
            <person name="Zwiers L.-H."/>
            <person name="Turgeon B."/>
            <person name="Goodwin S."/>
            <person name="Spatafora J."/>
            <person name="Crous P."/>
            <person name="Grigoriev I."/>
        </authorList>
    </citation>
    <scope>NUCLEOTIDE SEQUENCE</scope>
    <source>
        <strain evidence="7">CBS 379.55</strain>
    </source>
</reference>
<name>A0A6A6JHR3_WESOR</name>
<dbReference type="Pfam" id="PF00106">
    <property type="entry name" value="adh_short"/>
    <property type="match status" value="1"/>
</dbReference>
<evidence type="ECO:0000256" key="3">
    <source>
        <dbReference type="ARBA" id="ARBA00023002"/>
    </source>
</evidence>
<evidence type="ECO:0000256" key="2">
    <source>
        <dbReference type="ARBA" id="ARBA00022857"/>
    </source>
</evidence>
<dbReference type="InterPro" id="IPR020904">
    <property type="entry name" value="Sc_DH/Rdtase_CS"/>
</dbReference>
<organism evidence="7 8">
    <name type="scientific">Westerdykella ornata</name>
    <dbReference type="NCBI Taxonomy" id="318751"/>
    <lineage>
        <taxon>Eukaryota</taxon>
        <taxon>Fungi</taxon>
        <taxon>Dikarya</taxon>
        <taxon>Ascomycota</taxon>
        <taxon>Pezizomycotina</taxon>
        <taxon>Dothideomycetes</taxon>
        <taxon>Pleosporomycetidae</taxon>
        <taxon>Pleosporales</taxon>
        <taxon>Sporormiaceae</taxon>
        <taxon>Westerdykella</taxon>
    </lineage>
</organism>
<gene>
    <name evidence="7" type="ORF">EI97DRAFT_433515</name>
</gene>
<proteinExistence type="inferred from homology"/>
<dbReference type="Pfam" id="PF13561">
    <property type="entry name" value="adh_short_C2"/>
    <property type="match status" value="1"/>
</dbReference>
<protein>
    <submittedName>
        <fullName evidence="7">NAD(P)-binding protein</fullName>
    </submittedName>
</protein>
<dbReference type="PRINTS" id="PR00081">
    <property type="entry name" value="GDHRDH"/>
</dbReference>
<feature type="region of interest" description="Disordered" evidence="5">
    <location>
        <begin position="1"/>
        <end position="24"/>
    </location>
</feature>
<dbReference type="Proteomes" id="UP000800097">
    <property type="component" value="Unassembled WGS sequence"/>
</dbReference>
<dbReference type="RefSeq" id="XP_033653640.1">
    <property type="nucleotide sequence ID" value="XM_033798408.1"/>
</dbReference>
<keyword evidence="6" id="KW-1133">Transmembrane helix</keyword>
<dbReference type="PANTHER" id="PTHR43618:SF18">
    <property type="entry name" value="SHORT CHAIN DEHYDROGENASE_REDUCTASE FAMILY (AFU_ORTHOLOGUE AFUA_5G12480)"/>
    <property type="match status" value="1"/>
</dbReference>
<dbReference type="InterPro" id="IPR036291">
    <property type="entry name" value="NAD(P)-bd_dom_sf"/>
</dbReference>
<dbReference type="GO" id="GO:0016491">
    <property type="term" value="F:oxidoreductase activity"/>
    <property type="evidence" value="ECO:0007669"/>
    <property type="project" value="UniProtKB-KW"/>
</dbReference>
<dbReference type="PANTHER" id="PTHR43618">
    <property type="entry name" value="7-ALPHA-HYDROXYSTEROID DEHYDROGENASE"/>
    <property type="match status" value="1"/>
</dbReference>
<dbReference type="PRINTS" id="PR00080">
    <property type="entry name" value="SDRFAMILY"/>
</dbReference>
<sequence>MSTTVTNKPTLSTHISTSPSTTKMDVTAPINPSDLFSAKGLLVVITGGGSGLGLAIASALFQNGASKIYLLGRRQNVLEDAIKKLEASPSAPKSSIPVLGAITCDVANQESVSAAVERIKSETGYVDVLINNAGVIGPLNGPDMYKTESIEQLRDSMLKGWYGWAQTFAINTQSVVGVSAAFLPLLEAADVRRGWQAGRVRGGPGDPRVTGKGTPREQDKSALKRLGYDEDDDRLAHIITVASVASFMRYSIAGLAYNATKAAAAQLGKILSSILAEWGVRSNVICPGPYPSEMTAGIEGRYGTDQVPQGRMGNLNDISSLALFLVGKGGAYINGTMQITDGGRIGVFPATY</sequence>
<dbReference type="AlphaFoldDB" id="A0A6A6JHR3"/>
<dbReference type="GeneID" id="54551583"/>
<feature type="region of interest" description="Disordered" evidence="5">
    <location>
        <begin position="197"/>
        <end position="220"/>
    </location>
</feature>
<keyword evidence="2" id="KW-0521">NADP</keyword>
<keyword evidence="8" id="KW-1185">Reference proteome</keyword>
<keyword evidence="3" id="KW-0560">Oxidoreductase</keyword>
<evidence type="ECO:0000313" key="7">
    <source>
        <dbReference type="EMBL" id="KAF2276101.1"/>
    </source>
</evidence>
<dbReference type="InterPro" id="IPR002347">
    <property type="entry name" value="SDR_fam"/>
</dbReference>
<evidence type="ECO:0000256" key="5">
    <source>
        <dbReference type="SAM" id="MobiDB-lite"/>
    </source>
</evidence>
<keyword evidence="6" id="KW-0472">Membrane</keyword>
<dbReference type="Gene3D" id="3.40.50.720">
    <property type="entry name" value="NAD(P)-binding Rossmann-like Domain"/>
    <property type="match status" value="1"/>
</dbReference>
<dbReference type="SUPFAM" id="SSF51735">
    <property type="entry name" value="NAD(P)-binding Rossmann-fold domains"/>
    <property type="match status" value="1"/>
</dbReference>